<organism evidence="10 11">
    <name type="scientific">Trichodelitschia bisporula</name>
    <dbReference type="NCBI Taxonomy" id="703511"/>
    <lineage>
        <taxon>Eukaryota</taxon>
        <taxon>Fungi</taxon>
        <taxon>Dikarya</taxon>
        <taxon>Ascomycota</taxon>
        <taxon>Pezizomycotina</taxon>
        <taxon>Dothideomycetes</taxon>
        <taxon>Dothideomycetes incertae sedis</taxon>
        <taxon>Phaeotrichales</taxon>
        <taxon>Phaeotrichaceae</taxon>
        <taxon>Trichodelitschia</taxon>
    </lineage>
</organism>
<dbReference type="GO" id="GO:0019237">
    <property type="term" value="F:centromeric DNA binding"/>
    <property type="evidence" value="ECO:0007669"/>
    <property type="project" value="InterPro"/>
</dbReference>
<feature type="compositionally biased region" description="Basic residues" evidence="7">
    <location>
        <begin position="552"/>
        <end position="561"/>
    </location>
</feature>
<dbReference type="GO" id="GO:0051382">
    <property type="term" value="P:kinetochore assembly"/>
    <property type="evidence" value="ECO:0007669"/>
    <property type="project" value="InterPro"/>
</dbReference>
<dbReference type="InterPro" id="IPR028929">
    <property type="entry name" value="Mif2_N"/>
</dbReference>
<dbReference type="Gene3D" id="2.60.120.10">
    <property type="entry name" value="Jelly Rolls"/>
    <property type="match status" value="1"/>
</dbReference>
<dbReference type="SMART" id="SM00384">
    <property type="entry name" value="AT_hook"/>
    <property type="match status" value="4"/>
</dbReference>
<dbReference type="Pfam" id="PF11699">
    <property type="entry name" value="CENP-C_C"/>
    <property type="match status" value="1"/>
</dbReference>
<dbReference type="FunFam" id="2.60.120.10:FF:000033">
    <property type="entry name" value="Centromere protein C 1"/>
    <property type="match status" value="1"/>
</dbReference>
<feature type="compositionally biased region" description="Basic and acidic residues" evidence="7">
    <location>
        <begin position="256"/>
        <end position="267"/>
    </location>
</feature>
<dbReference type="InterPro" id="IPR014710">
    <property type="entry name" value="RmlC-like_jellyroll"/>
</dbReference>
<evidence type="ECO:0000256" key="7">
    <source>
        <dbReference type="SAM" id="MobiDB-lite"/>
    </source>
</evidence>
<protein>
    <recommendedName>
        <fullName evidence="6">CENP-C homolog</fullName>
    </recommendedName>
</protein>
<proteinExistence type="inferred from homology"/>
<dbReference type="InterPro" id="IPR025974">
    <property type="entry name" value="Mif2/CENP-C_cupin"/>
</dbReference>
<dbReference type="CDD" id="cd06993">
    <property type="entry name" value="cupin_CENP-C_C"/>
    <property type="match status" value="1"/>
</dbReference>
<dbReference type="InterPro" id="IPR000637">
    <property type="entry name" value="HMGI/Y_DNA-bd_CS"/>
</dbReference>
<evidence type="ECO:0000256" key="2">
    <source>
        <dbReference type="ARBA" id="ARBA00010291"/>
    </source>
</evidence>
<dbReference type="PANTHER" id="PTHR16684">
    <property type="entry name" value="CENTROMERE PROTEIN C"/>
    <property type="match status" value="1"/>
</dbReference>
<dbReference type="InterPro" id="IPR017956">
    <property type="entry name" value="AT_hook_DNA-bd_motif"/>
</dbReference>
<feature type="compositionally biased region" description="Acidic residues" evidence="7">
    <location>
        <begin position="382"/>
        <end position="394"/>
    </location>
</feature>
<dbReference type="OrthoDB" id="1939643at2759"/>
<evidence type="ECO:0000259" key="9">
    <source>
        <dbReference type="Pfam" id="PF15624"/>
    </source>
</evidence>
<evidence type="ECO:0000256" key="6">
    <source>
        <dbReference type="ARBA" id="ARBA00075033"/>
    </source>
</evidence>
<feature type="compositionally biased region" description="Acidic residues" evidence="7">
    <location>
        <begin position="321"/>
        <end position="332"/>
    </location>
</feature>
<evidence type="ECO:0000313" key="10">
    <source>
        <dbReference type="EMBL" id="KAF2398171.1"/>
    </source>
</evidence>
<feature type="region of interest" description="Disordered" evidence="7">
    <location>
        <begin position="1"/>
        <end position="516"/>
    </location>
</feature>
<dbReference type="GO" id="GO:0051455">
    <property type="term" value="P:spindle attachment to meiosis I kinetochore"/>
    <property type="evidence" value="ECO:0007669"/>
    <property type="project" value="TreeGrafter"/>
</dbReference>
<dbReference type="PANTHER" id="PTHR16684:SF11">
    <property type="entry name" value="CENTROMERE PROTEIN C"/>
    <property type="match status" value="1"/>
</dbReference>
<name>A0A6G1HQJ2_9PEZI</name>
<dbReference type="GO" id="GO:0051315">
    <property type="term" value="P:attachment of mitotic spindle microtubules to kinetochore"/>
    <property type="evidence" value="ECO:0007669"/>
    <property type="project" value="TreeGrafter"/>
</dbReference>
<dbReference type="GO" id="GO:0000776">
    <property type="term" value="C:kinetochore"/>
    <property type="evidence" value="ECO:0007669"/>
    <property type="project" value="InterPro"/>
</dbReference>
<comment type="subcellular location">
    <subcellularLocation>
        <location evidence="1">Nucleus</location>
    </subcellularLocation>
</comment>
<reference evidence="10" key="1">
    <citation type="journal article" date="2020" name="Stud. Mycol.">
        <title>101 Dothideomycetes genomes: a test case for predicting lifestyles and emergence of pathogens.</title>
        <authorList>
            <person name="Haridas S."/>
            <person name="Albert R."/>
            <person name="Binder M."/>
            <person name="Bloem J."/>
            <person name="Labutti K."/>
            <person name="Salamov A."/>
            <person name="Andreopoulos B."/>
            <person name="Baker S."/>
            <person name="Barry K."/>
            <person name="Bills G."/>
            <person name="Bluhm B."/>
            <person name="Cannon C."/>
            <person name="Castanera R."/>
            <person name="Culley D."/>
            <person name="Daum C."/>
            <person name="Ezra D."/>
            <person name="Gonzalez J."/>
            <person name="Henrissat B."/>
            <person name="Kuo A."/>
            <person name="Liang C."/>
            <person name="Lipzen A."/>
            <person name="Lutzoni F."/>
            <person name="Magnuson J."/>
            <person name="Mondo S."/>
            <person name="Nolan M."/>
            <person name="Ohm R."/>
            <person name="Pangilinan J."/>
            <person name="Park H.-J."/>
            <person name="Ramirez L."/>
            <person name="Alfaro M."/>
            <person name="Sun H."/>
            <person name="Tritt A."/>
            <person name="Yoshinaga Y."/>
            <person name="Zwiers L.-H."/>
            <person name="Turgeon B."/>
            <person name="Goodwin S."/>
            <person name="Spatafora J."/>
            <person name="Crous P."/>
            <person name="Grigoriev I."/>
        </authorList>
    </citation>
    <scope>NUCLEOTIDE SEQUENCE</scope>
    <source>
        <strain evidence="10">CBS 262.69</strain>
    </source>
</reference>
<dbReference type="GO" id="GO:0006355">
    <property type="term" value="P:regulation of DNA-templated transcription"/>
    <property type="evidence" value="ECO:0007669"/>
    <property type="project" value="InterPro"/>
</dbReference>
<evidence type="ECO:0000256" key="4">
    <source>
        <dbReference type="ARBA" id="ARBA00023242"/>
    </source>
</evidence>
<keyword evidence="11" id="KW-1185">Reference proteome</keyword>
<dbReference type="PRINTS" id="PR00929">
    <property type="entry name" value="ATHOOK"/>
</dbReference>
<dbReference type="SUPFAM" id="SSF51182">
    <property type="entry name" value="RmlC-like cupins"/>
    <property type="match status" value="1"/>
</dbReference>
<dbReference type="PROSITE" id="PS00354">
    <property type="entry name" value="HMGI_Y"/>
    <property type="match status" value="1"/>
</dbReference>
<dbReference type="InterPro" id="IPR028386">
    <property type="entry name" value="CENP-C/Mif2/cnp3"/>
</dbReference>
<evidence type="ECO:0000313" key="11">
    <source>
        <dbReference type="Proteomes" id="UP000799640"/>
    </source>
</evidence>
<keyword evidence="3" id="KW-0238">DNA-binding</keyword>
<feature type="region of interest" description="Disordered" evidence="7">
    <location>
        <begin position="552"/>
        <end position="576"/>
    </location>
</feature>
<feature type="domain" description="Mif2/CENP-C cupin" evidence="8">
    <location>
        <begin position="627"/>
        <end position="711"/>
    </location>
</feature>
<dbReference type="Proteomes" id="UP000799640">
    <property type="component" value="Unassembled WGS sequence"/>
</dbReference>
<dbReference type="EMBL" id="ML996701">
    <property type="protein sequence ID" value="KAF2398171.1"/>
    <property type="molecule type" value="Genomic_DNA"/>
</dbReference>
<gene>
    <name evidence="10" type="ORF">EJ06DRAFT_583977</name>
</gene>
<dbReference type="AlphaFoldDB" id="A0A6G1HQJ2"/>
<evidence type="ECO:0000256" key="3">
    <source>
        <dbReference type="ARBA" id="ARBA00023125"/>
    </source>
</evidence>
<feature type="domain" description="Mif2 N-terminal" evidence="9">
    <location>
        <begin position="18"/>
        <end position="151"/>
    </location>
</feature>
<evidence type="ECO:0000259" key="8">
    <source>
        <dbReference type="Pfam" id="PF11699"/>
    </source>
</evidence>
<sequence length="720" mass="79642">MATANTPGRKKQQRENQFFDVGVQGRKTGITLPEGRRDEHDIEELDGIFSSPEKSPVKAPAPTRNGNATLMSSDMEVAKSSGLEPTEVLSHRRLVRTSKTVLPPPPGRSPHKTNIGSSPRRQSSVAPMSSVRRLTRSPERATSHPAVARRLFPSEEPQPSVEKSPRASRPQTRRSIYDLEPSEERDIGTVPEEDYDETEAPDLLHGAEPAVNGAFHSDPLPVDDSLQVLNYSIANEELPQDDFPQTSSPSNRRIRTRIEKAAAREPEPEPEAPAPKRRGRPPGRKLPPSPEDVVAQKAPAQQRRKPKTQGLVSARARHEEPEPEPVPEDSMIDDTISSLPQTEAPKRGRGRPKSKPTPEPEPEPEPEIEPNEEQIELPTFDEAPEEAPEEEEQAEAGVDSSIVEIAPKRGRGRPRKSLPTEGTTAEAPAKRGRGRPKKVSTTDAPTAKAKGKRPARDDEDDEAPPSPKRARKDVFAAFAPPPRAASPLKLGHSRSISVLRDVQPEEEAATTTRSGRHSVKPIAFWTGEKIEYDHERNIQRVVRADSVELPKTKRGPKKKRKGALERVKEEEEEEEEELAEWESGPGVFRGWCARWGGEGVEVEDDYEEQIAFAAQAIRTNEVAGADFRYAKVLSLPFFGAGMLDIPPGGSKRMKNSRRMQYVFFVHAGRLDVAIGENEFVIGRGGVWHVPRGNWYSISNNGTTAARVFFAQGCEVEGEEE</sequence>
<feature type="compositionally biased region" description="Polar residues" evidence="7">
    <location>
        <begin position="112"/>
        <end position="127"/>
    </location>
</feature>
<keyword evidence="4" id="KW-0539">Nucleus</keyword>
<feature type="compositionally biased region" description="Acidic residues" evidence="7">
    <location>
        <begin position="191"/>
        <end position="200"/>
    </location>
</feature>
<dbReference type="InterPro" id="IPR011051">
    <property type="entry name" value="RmlC_Cupin_sf"/>
</dbReference>
<dbReference type="GO" id="GO:0005634">
    <property type="term" value="C:nucleus"/>
    <property type="evidence" value="ECO:0007669"/>
    <property type="project" value="UniProtKB-SubCell"/>
</dbReference>
<evidence type="ECO:0000256" key="5">
    <source>
        <dbReference type="ARBA" id="ARBA00057947"/>
    </source>
</evidence>
<comment type="similarity">
    <text evidence="2">Belongs to the CENP-C/MIF2 family.</text>
</comment>
<accession>A0A6G1HQJ2</accession>
<dbReference type="Pfam" id="PF15624">
    <property type="entry name" value="Mif2_N"/>
    <property type="match status" value="1"/>
</dbReference>
<feature type="compositionally biased region" description="Acidic residues" evidence="7">
    <location>
        <begin position="360"/>
        <end position="375"/>
    </location>
</feature>
<evidence type="ECO:0000256" key="1">
    <source>
        <dbReference type="ARBA" id="ARBA00004123"/>
    </source>
</evidence>
<comment type="function">
    <text evidence="5">Component of the kinetochore, a multiprotein complex that assembles on centromeric DNA and attaches chromosomes to spindle microtubules, mediating chromosome segregation and sister chromatid segregation during meiosis and mitosis. Component of the inner kinetochore constitutive centromere-associated network (CCAN), which serves as a structural platform for outer kinetochore assembly.</text>
</comment>